<organism evidence="2 3">
    <name type="scientific">bacterium (Candidatus Ratteibacteria) CG23_combo_of_CG06-09_8_20_14_all_48_7</name>
    <dbReference type="NCBI Taxonomy" id="2014292"/>
    <lineage>
        <taxon>Bacteria</taxon>
        <taxon>Candidatus Ratteibacteria</taxon>
    </lineage>
</organism>
<dbReference type="InterPro" id="IPR036291">
    <property type="entry name" value="NAD(P)-bd_dom_sf"/>
</dbReference>
<dbReference type="InterPro" id="IPR000683">
    <property type="entry name" value="Gfo/Idh/MocA-like_OxRdtase_N"/>
</dbReference>
<dbReference type="GO" id="GO:0000166">
    <property type="term" value="F:nucleotide binding"/>
    <property type="evidence" value="ECO:0007669"/>
    <property type="project" value="InterPro"/>
</dbReference>
<gene>
    <name evidence="2" type="ORF">COX46_05655</name>
</gene>
<dbReference type="Gene3D" id="3.30.360.10">
    <property type="entry name" value="Dihydrodipicolinate Reductase, domain 2"/>
    <property type="match status" value="1"/>
</dbReference>
<dbReference type="InterPro" id="IPR051450">
    <property type="entry name" value="Gfo/Idh/MocA_Oxidoreductases"/>
</dbReference>
<dbReference type="PANTHER" id="PTHR43377:SF1">
    <property type="entry name" value="BILIVERDIN REDUCTASE A"/>
    <property type="match status" value="1"/>
</dbReference>
<dbReference type="AlphaFoldDB" id="A0A2G9Y8I5"/>
<sequence>MKQHRLGIIGLSPGNGHPYSWSAIFNGYDRKEMAKCPFPVIPEYLNQQDPRTMCIKEGRVTHIWTQDPKISKQVARASLIDNVVENLTDLIGKVDAIILARDDGENHLRMAKPFLDAGIPILIDKPLTDQEDDLKEFVRYYQQGKPIMSCSSMRYARSILDLKANKKIGRILTASAVTPKYWRTYAIHMIEAVYAVMGGGVESVQNVGRSGEEIVHLDYADGRHAVVQTFAKIGQGNIMFYGEKGMALAGDPDAFFQFKNMLQHFIKMLQTGKSPIDWKETVEMVKVVIAGQRSLEEKGRRVNLSEIG</sequence>
<evidence type="ECO:0000259" key="1">
    <source>
        <dbReference type="Pfam" id="PF01408"/>
    </source>
</evidence>
<proteinExistence type="predicted"/>
<dbReference type="PANTHER" id="PTHR43377">
    <property type="entry name" value="BILIVERDIN REDUCTASE A"/>
    <property type="match status" value="1"/>
</dbReference>
<name>A0A2G9Y8I5_9BACT</name>
<comment type="caution">
    <text evidence="2">The sequence shown here is derived from an EMBL/GenBank/DDBJ whole genome shotgun (WGS) entry which is preliminary data.</text>
</comment>
<evidence type="ECO:0000313" key="3">
    <source>
        <dbReference type="Proteomes" id="UP000230392"/>
    </source>
</evidence>
<dbReference type="Gene3D" id="3.40.50.720">
    <property type="entry name" value="NAD(P)-binding Rossmann-like Domain"/>
    <property type="match status" value="1"/>
</dbReference>
<accession>A0A2G9Y8I5</accession>
<feature type="domain" description="Gfo/Idh/MocA-like oxidoreductase N-terminal" evidence="1">
    <location>
        <begin position="50"/>
        <end position="143"/>
    </location>
</feature>
<dbReference type="SUPFAM" id="SSF51735">
    <property type="entry name" value="NAD(P)-binding Rossmann-fold domains"/>
    <property type="match status" value="1"/>
</dbReference>
<dbReference type="Proteomes" id="UP000230392">
    <property type="component" value="Unassembled WGS sequence"/>
</dbReference>
<dbReference type="Pfam" id="PF01408">
    <property type="entry name" value="GFO_IDH_MocA"/>
    <property type="match status" value="1"/>
</dbReference>
<protein>
    <submittedName>
        <fullName evidence="2">Oxidoreductase</fullName>
    </submittedName>
</protein>
<dbReference type="EMBL" id="PCRF01000275">
    <property type="protein sequence ID" value="PIP15517.1"/>
    <property type="molecule type" value="Genomic_DNA"/>
</dbReference>
<evidence type="ECO:0000313" key="2">
    <source>
        <dbReference type="EMBL" id="PIP15517.1"/>
    </source>
</evidence>
<reference evidence="2 3" key="1">
    <citation type="submission" date="2017-09" db="EMBL/GenBank/DDBJ databases">
        <title>Depth-based differentiation of microbial function through sediment-hosted aquifers and enrichment of novel symbionts in the deep terrestrial subsurface.</title>
        <authorList>
            <person name="Probst A.J."/>
            <person name="Ladd B."/>
            <person name="Jarett J.K."/>
            <person name="Geller-Mcgrath D.E."/>
            <person name="Sieber C.M."/>
            <person name="Emerson J.B."/>
            <person name="Anantharaman K."/>
            <person name="Thomas B.C."/>
            <person name="Malmstrom R."/>
            <person name="Stieglmeier M."/>
            <person name="Klingl A."/>
            <person name="Woyke T."/>
            <person name="Ryan C.M."/>
            <person name="Banfield J.F."/>
        </authorList>
    </citation>
    <scope>NUCLEOTIDE SEQUENCE [LARGE SCALE GENOMIC DNA]</scope>
    <source>
        <strain evidence="2">CG23_combo_of_CG06-09_8_20_14_all_48_7</strain>
    </source>
</reference>
<dbReference type="SUPFAM" id="SSF55347">
    <property type="entry name" value="Glyceraldehyde-3-phosphate dehydrogenase-like, C-terminal domain"/>
    <property type="match status" value="1"/>
</dbReference>